<gene>
    <name evidence="1" type="ORF">SAMN05216522_105145</name>
</gene>
<dbReference type="OrthoDB" id="6506252at2"/>
<dbReference type="InterPro" id="IPR009052">
    <property type="entry name" value="DNA_pol_III_theta_bac"/>
</dbReference>
<organism evidence="1 2">
    <name type="scientific">Rosenbergiella nectarea</name>
    <dbReference type="NCBI Taxonomy" id="988801"/>
    <lineage>
        <taxon>Bacteria</taxon>
        <taxon>Pseudomonadati</taxon>
        <taxon>Pseudomonadota</taxon>
        <taxon>Gammaproteobacteria</taxon>
        <taxon>Enterobacterales</taxon>
        <taxon>Erwiniaceae</taxon>
        <taxon>Rosenbergiella</taxon>
    </lineage>
</organism>
<dbReference type="Proteomes" id="UP000242515">
    <property type="component" value="Unassembled WGS sequence"/>
</dbReference>
<dbReference type="SUPFAM" id="SSF46575">
    <property type="entry name" value="DNA polymerase III theta subunit-like"/>
    <property type="match status" value="1"/>
</dbReference>
<dbReference type="Pfam" id="PF06440">
    <property type="entry name" value="DNA_pol3_theta"/>
    <property type="match status" value="1"/>
</dbReference>
<dbReference type="GO" id="GO:0003677">
    <property type="term" value="F:DNA binding"/>
    <property type="evidence" value="ECO:0007669"/>
    <property type="project" value="InterPro"/>
</dbReference>
<dbReference type="RefSeq" id="WP_092675180.1">
    <property type="nucleotide sequence ID" value="NZ_FOGC01000005.1"/>
</dbReference>
<dbReference type="EMBL" id="FOGC01000005">
    <property type="protein sequence ID" value="SEQ67914.1"/>
    <property type="molecule type" value="Genomic_DNA"/>
</dbReference>
<evidence type="ECO:0000313" key="1">
    <source>
        <dbReference type="EMBL" id="SEQ67914.1"/>
    </source>
</evidence>
<evidence type="ECO:0000313" key="2">
    <source>
        <dbReference type="Proteomes" id="UP000242515"/>
    </source>
</evidence>
<dbReference type="InterPro" id="IPR036745">
    <property type="entry name" value="PolIII_theta_sf"/>
</dbReference>
<dbReference type="STRING" id="988801.SAMN05216522_105145"/>
<dbReference type="NCBIfam" id="NF008207">
    <property type="entry name" value="PRK10969.1"/>
    <property type="match status" value="1"/>
</dbReference>
<dbReference type="GO" id="GO:0006260">
    <property type="term" value="P:DNA replication"/>
    <property type="evidence" value="ECO:0007669"/>
    <property type="project" value="InterPro"/>
</dbReference>
<reference evidence="2" key="1">
    <citation type="submission" date="2016-10" db="EMBL/GenBank/DDBJ databases">
        <authorList>
            <person name="Varghese N."/>
            <person name="Submissions S."/>
        </authorList>
    </citation>
    <scope>NUCLEOTIDE SEQUENCE [LARGE SCALE GENOMIC DNA]</scope>
    <source>
        <strain evidence="2">8N4</strain>
    </source>
</reference>
<accession>A0A1H9I020</accession>
<keyword evidence="2" id="KW-1185">Reference proteome</keyword>
<protein>
    <submittedName>
        <fullName evidence="1">DNA polymerase III, theta subunit</fullName>
    </submittedName>
</protein>
<dbReference type="GO" id="GO:0003887">
    <property type="term" value="F:DNA-directed DNA polymerase activity"/>
    <property type="evidence" value="ECO:0007669"/>
    <property type="project" value="InterPro"/>
</dbReference>
<proteinExistence type="predicted"/>
<dbReference type="Gene3D" id="1.20.58.250">
    <property type="entry name" value="DNA polymerase III-theta"/>
    <property type="match status" value="1"/>
</dbReference>
<sequence>MTYNLAELSAEAKDQLNTELAAAGVAFKERYNMPVIPIHIENEQPESLRAHFQEKLTTYRQLSVTLSRLPYEPKLKT</sequence>
<dbReference type="AlphaFoldDB" id="A0A1H9I020"/>
<name>A0A1H9I020_9GAMM</name>